<proteinExistence type="predicted"/>
<keyword evidence="2" id="KW-1185">Reference proteome</keyword>
<organism evidence="1 2">
    <name type="scientific">Coemansia aciculifera</name>
    <dbReference type="NCBI Taxonomy" id="417176"/>
    <lineage>
        <taxon>Eukaryota</taxon>
        <taxon>Fungi</taxon>
        <taxon>Fungi incertae sedis</taxon>
        <taxon>Zoopagomycota</taxon>
        <taxon>Kickxellomycotina</taxon>
        <taxon>Kickxellomycetes</taxon>
        <taxon>Kickxellales</taxon>
        <taxon>Kickxellaceae</taxon>
        <taxon>Coemansia</taxon>
    </lineage>
</organism>
<evidence type="ECO:0000313" key="1">
    <source>
        <dbReference type="EMBL" id="KAJ2888128.1"/>
    </source>
</evidence>
<accession>A0ACC1LX28</accession>
<evidence type="ECO:0000313" key="2">
    <source>
        <dbReference type="Proteomes" id="UP001139981"/>
    </source>
</evidence>
<name>A0ACC1LX28_9FUNG</name>
<dbReference type="EMBL" id="JANBVB010002087">
    <property type="protein sequence ID" value="KAJ2888128.1"/>
    <property type="molecule type" value="Genomic_DNA"/>
</dbReference>
<reference evidence="1" key="1">
    <citation type="submission" date="2022-07" db="EMBL/GenBank/DDBJ databases">
        <title>Phylogenomic reconstructions and comparative analyses of Kickxellomycotina fungi.</title>
        <authorList>
            <person name="Reynolds N.K."/>
            <person name="Stajich J.E."/>
            <person name="Barry K."/>
            <person name="Grigoriev I.V."/>
            <person name="Crous P."/>
            <person name="Smith M.E."/>
        </authorList>
    </citation>
    <scope>NUCLEOTIDE SEQUENCE</scope>
    <source>
        <strain evidence="1">CBS 190363</strain>
    </source>
</reference>
<comment type="caution">
    <text evidence="1">The sequence shown here is derived from an EMBL/GenBank/DDBJ whole genome shotgun (WGS) entry which is preliminary data.</text>
</comment>
<protein>
    <submittedName>
        <fullName evidence="1">Ribosome-releasing factor 2, mitochondrial</fullName>
    </submittedName>
</protein>
<sequence length="183" mass="19349">MASGGGDSEEALRLSVQAAATEGIRSALFRGTLLGFPVTHTHVRISDVHFFGEDLSTTAAYRACASQAFFQALKMSNPVLLEPIAKSTILCPESHIGSVLSDLNGARKGRVISLEDSDAECLDSTNATKVLVAQVPLSSMVGYSSALRSLTAGCATFTMEVVGFGPMTAQQQQQILKESRGYC</sequence>
<gene>
    <name evidence="1" type="primary">MEF2</name>
    <name evidence="1" type="ORF">IWW38_004997</name>
</gene>
<dbReference type="Proteomes" id="UP001139981">
    <property type="component" value="Unassembled WGS sequence"/>
</dbReference>